<dbReference type="AlphaFoldDB" id="A0A250FXS8"/>
<organism evidence="1 3">
    <name type="scientific">Capnocytophaga stomatis</name>
    <dbReference type="NCBI Taxonomy" id="1848904"/>
    <lineage>
        <taxon>Bacteria</taxon>
        <taxon>Pseudomonadati</taxon>
        <taxon>Bacteroidota</taxon>
        <taxon>Flavobacteriia</taxon>
        <taxon>Flavobacteriales</taxon>
        <taxon>Flavobacteriaceae</taxon>
        <taxon>Capnocytophaga</taxon>
    </lineage>
</organism>
<evidence type="ECO:0000313" key="3">
    <source>
        <dbReference type="Proteomes" id="UP000217348"/>
    </source>
</evidence>
<name>A0A250FXS8_9FLAO</name>
<proteinExistence type="predicted"/>
<sequence>MKKILQIALWAVGLFFCFMIYKSVTGPIEFNKIKTERYTAVIGKLKDIRDAQEAHRVVTGKYANSFDDLTKFIETEKFTITSQRDTSWTEYDKTFKIDVLKQGVVVDTLGHISVKDSLFKNSDRYKNLRYVPFAENPKEEFVMKTASLDKNGYSASVFEVSVPKAKVLWGLDKNEVEKEVAKNSVEDVKGADIKVGSLEELSTNGNWPTSYDAKTARK</sequence>
<dbReference type="OrthoDB" id="1466422at2"/>
<dbReference type="RefSeq" id="WP_095896510.1">
    <property type="nucleotide sequence ID" value="NZ_BOPJ01000008.1"/>
</dbReference>
<dbReference type="EMBL" id="CP022387">
    <property type="protein sequence ID" value="ATA89952.1"/>
    <property type="molecule type" value="Genomic_DNA"/>
</dbReference>
<protein>
    <submittedName>
        <fullName evidence="1">Uncharacterized protein</fullName>
    </submittedName>
</protein>
<evidence type="ECO:0000313" key="1">
    <source>
        <dbReference type="EMBL" id="ATA89952.1"/>
    </source>
</evidence>
<reference evidence="1" key="2">
    <citation type="journal article" date="2017" name="Genome Announc.">
        <title>Twelve Complete Reference Genomes of Clinical Isolates in the Capnocytophaga Genus.</title>
        <authorList>
            <person name="Villarma A."/>
            <person name="Gulvik C.A."/>
            <person name="Rowe L.A."/>
            <person name="Sheth M."/>
            <person name="Juieng P."/>
            <person name="Nicholson A.C."/>
            <person name="Loparev V.N."/>
            <person name="McQuiston J.R."/>
        </authorList>
    </citation>
    <scope>NUCLEOTIDE SEQUENCE</scope>
    <source>
        <strain evidence="1">H2177</strain>
    </source>
</reference>
<dbReference type="Proteomes" id="UP000217348">
    <property type="component" value="Chromosome"/>
</dbReference>
<evidence type="ECO:0000313" key="4">
    <source>
        <dbReference type="Proteomes" id="UP001622370"/>
    </source>
</evidence>
<dbReference type="KEGG" id="csto:CGC58_09590"/>
<dbReference type="EMBL" id="JBJGWJ010000012">
    <property type="protein sequence ID" value="MFK8294497.1"/>
    <property type="molecule type" value="Genomic_DNA"/>
</dbReference>
<reference evidence="2 4" key="1">
    <citation type="journal article" date="2016" name="Sci. Rep.">
        <title>Whole genome sequencing identifies a novel species of the genus Capnocytophaga isolated from dog and cat bite wounds in humans.</title>
        <authorList>
            <person name="Zangenah S."/>
            <person name="Abbasi N."/>
            <person name="Andersson A.F."/>
            <person name="Bergman P."/>
        </authorList>
    </citation>
    <scope>NUCLEOTIDE SEQUENCE [LARGE SCALE GENOMIC DNA]</scope>
    <source>
        <strain evidence="2 4">W5</strain>
    </source>
</reference>
<gene>
    <name evidence="2" type="ORF">ACI76L_11940</name>
    <name evidence="1" type="ORF">CGC58_09590</name>
</gene>
<evidence type="ECO:0000313" key="2">
    <source>
        <dbReference type="EMBL" id="MFK8294497.1"/>
    </source>
</evidence>
<reference evidence="3" key="3">
    <citation type="submission" date="2017-06" db="EMBL/GenBank/DDBJ databases">
        <title>Capnocytophaga spp. assemblies.</title>
        <authorList>
            <person name="Gulvik C.A."/>
        </authorList>
    </citation>
    <scope>NUCLEOTIDE SEQUENCE [LARGE SCALE GENOMIC DNA]</scope>
    <source>
        <strain evidence="3">H2177</strain>
    </source>
</reference>
<reference evidence="2" key="4">
    <citation type="submission" date="2024-10" db="EMBL/GenBank/DDBJ databases">
        <authorList>
            <person name="Bergman P."/>
            <person name="Andersson A.F."/>
            <person name="Zangenah S."/>
            <person name="Abbasi N."/>
        </authorList>
    </citation>
    <scope>NUCLEOTIDE SEQUENCE</scope>
    <source>
        <strain evidence="2">W5</strain>
    </source>
</reference>
<accession>A0A250FXS8</accession>
<dbReference type="Proteomes" id="UP001622370">
    <property type="component" value="Unassembled WGS sequence"/>
</dbReference>
<keyword evidence="4" id="KW-1185">Reference proteome</keyword>